<reference evidence="1" key="1">
    <citation type="journal article" date="2023" name="Mol. Ecol. Resour.">
        <title>Chromosome-level genome assembly of a triploid poplar Populus alba 'Berolinensis'.</title>
        <authorList>
            <person name="Chen S."/>
            <person name="Yu Y."/>
            <person name="Wang X."/>
            <person name="Wang S."/>
            <person name="Zhang T."/>
            <person name="Zhou Y."/>
            <person name="He R."/>
            <person name="Meng N."/>
            <person name="Wang Y."/>
            <person name="Liu W."/>
            <person name="Liu Z."/>
            <person name="Liu J."/>
            <person name="Guo Q."/>
            <person name="Huang H."/>
            <person name="Sederoff R.R."/>
            <person name="Wang G."/>
            <person name="Qu G."/>
            <person name="Chen S."/>
        </authorList>
    </citation>
    <scope>NUCLEOTIDE SEQUENCE</scope>
    <source>
        <strain evidence="1">SC-2020</strain>
    </source>
</reference>
<keyword evidence="2" id="KW-1185">Reference proteome</keyword>
<dbReference type="AlphaFoldDB" id="A0AAD6R734"/>
<evidence type="ECO:0000313" key="2">
    <source>
        <dbReference type="Proteomes" id="UP001164929"/>
    </source>
</evidence>
<sequence>MLLKLFMNRFGSSFLSDVVQTVDAHPFITTDLIAERFFCLLWFLTNFSMNHPSHVLCCSQYDVARCSSTCRSEMAAVN</sequence>
<gene>
    <name evidence="1" type="ORF">NC653_008610</name>
</gene>
<comment type="caution">
    <text evidence="1">The sequence shown here is derived from an EMBL/GenBank/DDBJ whole genome shotgun (WGS) entry which is preliminary data.</text>
</comment>
<accession>A0AAD6R734</accession>
<dbReference type="Proteomes" id="UP001164929">
    <property type="component" value="Chromosome 3"/>
</dbReference>
<evidence type="ECO:0000313" key="1">
    <source>
        <dbReference type="EMBL" id="KAJ7003438.1"/>
    </source>
</evidence>
<protein>
    <submittedName>
        <fullName evidence="1">Uncharacterized protein</fullName>
    </submittedName>
</protein>
<organism evidence="1 2">
    <name type="scientific">Populus alba x Populus x berolinensis</name>
    <dbReference type="NCBI Taxonomy" id="444605"/>
    <lineage>
        <taxon>Eukaryota</taxon>
        <taxon>Viridiplantae</taxon>
        <taxon>Streptophyta</taxon>
        <taxon>Embryophyta</taxon>
        <taxon>Tracheophyta</taxon>
        <taxon>Spermatophyta</taxon>
        <taxon>Magnoliopsida</taxon>
        <taxon>eudicotyledons</taxon>
        <taxon>Gunneridae</taxon>
        <taxon>Pentapetalae</taxon>
        <taxon>rosids</taxon>
        <taxon>fabids</taxon>
        <taxon>Malpighiales</taxon>
        <taxon>Salicaceae</taxon>
        <taxon>Saliceae</taxon>
        <taxon>Populus</taxon>
    </lineage>
</organism>
<proteinExistence type="predicted"/>
<name>A0AAD6R734_9ROSI</name>
<dbReference type="EMBL" id="JAQIZT010000003">
    <property type="protein sequence ID" value="KAJ7003438.1"/>
    <property type="molecule type" value="Genomic_DNA"/>
</dbReference>